<keyword evidence="4" id="KW-1185">Reference proteome</keyword>
<evidence type="ECO:0000313" key="3">
    <source>
        <dbReference type="EMBL" id="TKW58732.1"/>
    </source>
</evidence>
<evidence type="ECO:0000256" key="1">
    <source>
        <dbReference type="SAM" id="Coils"/>
    </source>
</evidence>
<organism evidence="3 4">
    <name type="scientific">Colletotrichum tanaceti</name>
    <dbReference type="NCBI Taxonomy" id="1306861"/>
    <lineage>
        <taxon>Eukaryota</taxon>
        <taxon>Fungi</taxon>
        <taxon>Dikarya</taxon>
        <taxon>Ascomycota</taxon>
        <taxon>Pezizomycotina</taxon>
        <taxon>Sordariomycetes</taxon>
        <taxon>Hypocreomycetidae</taxon>
        <taxon>Glomerellales</taxon>
        <taxon>Glomerellaceae</taxon>
        <taxon>Colletotrichum</taxon>
        <taxon>Colletotrichum destructivum species complex</taxon>
    </lineage>
</organism>
<reference evidence="3 4" key="1">
    <citation type="journal article" date="2019" name="PLoS ONE">
        <title>Comparative genome analysis indicates high evolutionary potential of pathogenicity genes in Colletotrichum tanaceti.</title>
        <authorList>
            <person name="Lelwala R.V."/>
            <person name="Korhonen P.K."/>
            <person name="Young N.D."/>
            <person name="Scott J.B."/>
            <person name="Ades P.A."/>
            <person name="Gasser R.B."/>
            <person name="Taylor P.W.J."/>
        </authorList>
    </citation>
    <scope>NUCLEOTIDE SEQUENCE [LARGE SCALE GENOMIC DNA]</scope>
    <source>
        <strain evidence="3">BRIP57314</strain>
    </source>
</reference>
<evidence type="ECO:0000313" key="4">
    <source>
        <dbReference type="Proteomes" id="UP000310108"/>
    </source>
</evidence>
<feature type="compositionally biased region" description="Low complexity" evidence="2">
    <location>
        <begin position="246"/>
        <end position="257"/>
    </location>
</feature>
<keyword evidence="1" id="KW-0175">Coiled coil</keyword>
<feature type="coiled-coil region" evidence="1">
    <location>
        <begin position="58"/>
        <end position="92"/>
    </location>
</feature>
<feature type="compositionally biased region" description="Acidic residues" evidence="2">
    <location>
        <begin position="258"/>
        <end position="269"/>
    </location>
</feature>
<comment type="caution">
    <text evidence="3">The sequence shown here is derived from an EMBL/GenBank/DDBJ whole genome shotgun (WGS) entry which is preliminary data.</text>
</comment>
<feature type="region of interest" description="Disordered" evidence="2">
    <location>
        <begin position="221"/>
        <end position="273"/>
    </location>
</feature>
<dbReference type="AlphaFoldDB" id="A0A4U6XSA4"/>
<dbReference type="Proteomes" id="UP000310108">
    <property type="component" value="Unassembled WGS sequence"/>
</dbReference>
<name>A0A4U6XSA4_9PEZI</name>
<proteinExistence type="predicted"/>
<dbReference type="EMBL" id="PJEX01000020">
    <property type="protein sequence ID" value="TKW58732.1"/>
    <property type="molecule type" value="Genomic_DNA"/>
</dbReference>
<gene>
    <name evidence="3" type="ORF">CTA1_3196</name>
</gene>
<evidence type="ECO:0000256" key="2">
    <source>
        <dbReference type="SAM" id="MobiDB-lite"/>
    </source>
</evidence>
<accession>A0A4U6XSA4</accession>
<feature type="compositionally biased region" description="Polar residues" evidence="2">
    <location>
        <begin position="221"/>
        <end position="231"/>
    </location>
</feature>
<sequence>MESQAEMVDGFVVVGNAKMAVDTDTLAAANSTTYKKEDFIHGIHKIMFQKLGLMRGLNEQVTRQNATMMKQNKKLLEKNAKVIKAIERLLNSDIGDQDLELNRVNDDMEDTAFSCAALDVVMEHLNWEPDVYQDYFRNYIIEKGIDLNSIVPYTYDCEEGASRFREHVLYKGFKPEQTVAEWKASFLFRSLSQLNTRHCARVYMTLVYQALGNYAWSNNNHQDNGSDNGQGIIQDYAQGDDDQDNGLDNSQGNVQVDVPDDDDQGDDDQGGGLDNGLDYVSQGYCARCGCYHSKAW</sequence>
<protein>
    <submittedName>
        <fullName evidence="3">Uncharacterized protein</fullName>
    </submittedName>
</protein>